<name>U7DBV6_9BACT</name>
<dbReference type="GO" id="GO:0050660">
    <property type="term" value="F:flavin adenine dinucleotide binding"/>
    <property type="evidence" value="ECO:0007669"/>
    <property type="project" value="InterPro"/>
</dbReference>
<dbReference type="PROSITE" id="PS51384">
    <property type="entry name" value="FAD_FR"/>
    <property type="match status" value="1"/>
</dbReference>
<dbReference type="Pfam" id="PF10418">
    <property type="entry name" value="DHODB_Fe-S_bind"/>
    <property type="match status" value="1"/>
</dbReference>
<gene>
    <name evidence="4" type="ORF">CALK_1105</name>
</gene>
<protein>
    <submittedName>
        <fullName evidence="4">Glutamate synthase, small subunit</fullName>
    </submittedName>
</protein>
<dbReference type="EMBL" id="ASJR01000008">
    <property type="protein sequence ID" value="ERP31890.1"/>
    <property type="molecule type" value="Genomic_DNA"/>
</dbReference>
<feature type="domain" description="FAD-binding FR-type" evidence="3">
    <location>
        <begin position="1"/>
        <end position="95"/>
    </location>
</feature>
<organism evidence="4 5">
    <name type="scientific">Chitinivibrio alkaliphilus ACht1</name>
    <dbReference type="NCBI Taxonomy" id="1313304"/>
    <lineage>
        <taxon>Bacteria</taxon>
        <taxon>Pseudomonadati</taxon>
        <taxon>Fibrobacterota</taxon>
        <taxon>Chitinivibrionia</taxon>
        <taxon>Chitinivibrionales</taxon>
        <taxon>Chitinivibrionaceae</taxon>
        <taxon>Chitinivibrio</taxon>
    </lineage>
</organism>
<keyword evidence="1" id="KW-0285">Flavoprotein</keyword>
<feature type="binding site" evidence="2">
    <location>
        <position position="237"/>
    </location>
    <ligand>
        <name>[2Fe-2S] cluster</name>
        <dbReference type="ChEBI" id="CHEBI:190135"/>
    </ligand>
</feature>
<dbReference type="Proteomes" id="UP000017148">
    <property type="component" value="Unassembled WGS sequence"/>
</dbReference>
<dbReference type="SUPFAM" id="SSF63380">
    <property type="entry name" value="Riboflavin synthase domain-like"/>
    <property type="match status" value="1"/>
</dbReference>
<accession>U7DBV6</accession>
<feature type="binding site" evidence="1">
    <location>
        <begin position="62"/>
        <end position="64"/>
    </location>
    <ligand>
        <name>FAD</name>
        <dbReference type="ChEBI" id="CHEBI:57692"/>
    </ligand>
</feature>
<dbReference type="InterPro" id="IPR050353">
    <property type="entry name" value="PyrK_electron_transfer"/>
</dbReference>
<keyword evidence="5" id="KW-1185">Reference proteome</keyword>
<dbReference type="GO" id="GO:0006221">
    <property type="term" value="P:pyrimidine nucleotide biosynthetic process"/>
    <property type="evidence" value="ECO:0007669"/>
    <property type="project" value="InterPro"/>
</dbReference>
<sequence>MAEILQISNLSEHIYRVRLVAPRIAKRRKAGQFVIVRVTPDGERIPLTIANASAEEGWIELIIQAVGESTRVLRDMQVGDHLEDLAGPLGRATKVEKVGRVLCIGGGVGIAPLRPIAEAFKAAGNHVTTILGARTSDLIILRDDMDQISDELYIATDDGSAGEKGFPTDIFARLLDTGNTYDEAVVVGPPVMMKFTSLKTLDAGVPTMCSLNPIMIDGTGMCGGCRVTVAGEPRFACVDGPEFDAASVEWDDLLNRLSGYDKIAERNHTCRIGTDEK</sequence>
<feature type="binding site" evidence="2">
    <location>
        <position position="222"/>
    </location>
    <ligand>
        <name>[2Fe-2S] cluster</name>
        <dbReference type="ChEBI" id="CHEBI:190135"/>
    </ligand>
</feature>
<dbReference type="RefSeq" id="WP_022636591.1">
    <property type="nucleotide sequence ID" value="NZ_ASJR01000008.1"/>
</dbReference>
<dbReference type="Pfam" id="PF00175">
    <property type="entry name" value="NAD_binding_1"/>
    <property type="match status" value="1"/>
</dbReference>
<evidence type="ECO:0000313" key="4">
    <source>
        <dbReference type="EMBL" id="ERP31890.1"/>
    </source>
</evidence>
<dbReference type="OrthoDB" id="9778346at2"/>
<dbReference type="eggNOG" id="COG0543">
    <property type="taxonomic scope" value="Bacteria"/>
</dbReference>
<dbReference type="PATRIC" id="fig|1313304.3.peg.1060"/>
<keyword evidence="2" id="KW-0411">Iron-sulfur</keyword>
<dbReference type="Pfam" id="PF00970">
    <property type="entry name" value="FAD_binding_6"/>
    <property type="match status" value="1"/>
</dbReference>
<evidence type="ECO:0000259" key="3">
    <source>
        <dbReference type="PROSITE" id="PS51384"/>
    </source>
</evidence>
<dbReference type="NCBIfam" id="NF004862">
    <property type="entry name" value="PRK06222.1"/>
    <property type="match status" value="1"/>
</dbReference>
<dbReference type="PIRSF" id="PIRSF006816">
    <property type="entry name" value="Cyc3_hyd_g"/>
    <property type="match status" value="1"/>
</dbReference>
<comment type="caution">
    <text evidence="4">The sequence shown here is derived from an EMBL/GenBank/DDBJ whole genome shotgun (WGS) entry which is preliminary data.</text>
</comment>
<dbReference type="Gene3D" id="2.40.30.10">
    <property type="entry name" value="Translation factors"/>
    <property type="match status" value="1"/>
</dbReference>
<evidence type="ECO:0000256" key="1">
    <source>
        <dbReference type="PIRSR" id="PIRSR006816-1"/>
    </source>
</evidence>
<keyword evidence="2" id="KW-0001">2Fe-2S</keyword>
<dbReference type="InterPro" id="IPR039261">
    <property type="entry name" value="FNR_nucleotide-bd"/>
</dbReference>
<dbReference type="InterPro" id="IPR019480">
    <property type="entry name" value="Dihydroorotate_DH_Fe-S-bd"/>
</dbReference>
<evidence type="ECO:0000313" key="5">
    <source>
        <dbReference type="Proteomes" id="UP000017148"/>
    </source>
</evidence>
<dbReference type="STRING" id="1313304.CALK_1105"/>
<keyword evidence="1" id="KW-0274">FAD</keyword>
<dbReference type="InterPro" id="IPR001433">
    <property type="entry name" value="OxRdtase_FAD/NAD-bd"/>
</dbReference>
<dbReference type="Gene3D" id="3.40.50.80">
    <property type="entry name" value="Nucleotide-binding domain of ferredoxin-NADP reductase (FNR) module"/>
    <property type="match status" value="1"/>
</dbReference>
<dbReference type="InterPro" id="IPR012165">
    <property type="entry name" value="Cyt_c3_hydrogenase_gsu"/>
</dbReference>
<reference evidence="4 5" key="1">
    <citation type="journal article" date="2013" name="Environ. Microbiol.">
        <title>Genome analysis of Chitinivibrio alkaliphilus gen. nov., sp. nov., a novel extremely haloalkaliphilic anaerobic chitinolytic bacterium from the candidate phylum Termite Group 3.</title>
        <authorList>
            <person name="Sorokin D.Y."/>
            <person name="Gumerov V.M."/>
            <person name="Rakitin A.L."/>
            <person name="Beletsky A.V."/>
            <person name="Damste J.S."/>
            <person name="Muyzer G."/>
            <person name="Mardanov A.V."/>
            <person name="Ravin N.V."/>
        </authorList>
    </citation>
    <scope>NUCLEOTIDE SEQUENCE [LARGE SCALE GENOMIC DNA]</scope>
    <source>
        <strain evidence="4 5">ACht1</strain>
    </source>
</reference>
<dbReference type="SUPFAM" id="SSF52343">
    <property type="entry name" value="Ferredoxin reductase-like, C-terminal NADP-linked domain"/>
    <property type="match status" value="1"/>
</dbReference>
<feature type="binding site" evidence="2">
    <location>
        <position position="225"/>
    </location>
    <ligand>
        <name>[2Fe-2S] cluster</name>
        <dbReference type="ChEBI" id="CHEBI:190135"/>
    </ligand>
</feature>
<dbReference type="PANTHER" id="PTHR43513">
    <property type="entry name" value="DIHYDROOROTATE DEHYDROGENASE B (NAD(+)), ELECTRON TRANSFER SUBUNIT"/>
    <property type="match status" value="1"/>
</dbReference>
<comment type="cofactor">
    <cofactor evidence="1">
        <name>FAD</name>
        <dbReference type="ChEBI" id="CHEBI:57692"/>
    </cofactor>
    <text evidence="1">Binds 1 FAD per subunit.</text>
</comment>
<evidence type="ECO:0000256" key="2">
    <source>
        <dbReference type="PIRSR" id="PIRSR006816-2"/>
    </source>
</evidence>
<dbReference type="AlphaFoldDB" id="U7DBV6"/>
<dbReference type="GO" id="GO:0016491">
    <property type="term" value="F:oxidoreductase activity"/>
    <property type="evidence" value="ECO:0007669"/>
    <property type="project" value="InterPro"/>
</dbReference>
<comment type="cofactor">
    <cofactor evidence="2">
        <name>[2Fe-2S] cluster</name>
        <dbReference type="ChEBI" id="CHEBI:190135"/>
    </cofactor>
    <text evidence="2">Binds 1 [2Fe-2S] cluster per subunit.</text>
</comment>
<keyword evidence="2" id="KW-0479">Metal-binding</keyword>
<dbReference type="GO" id="GO:0051537">
    <property type="term" value="F:2 iron, 2 sulfur cluster binding"/>
    <property type="evidence" value="ECO:0007669"/>
    <property type="project" value="UniProtKB-KW"/>
</dbReference>
<dbReference type="GO" id="GO:0046872">
    <property type="term" value="F:metal ion binding"/>
    <property type="evidence" value="ECO:0007669"/>
    <property type="project" value="UniProtKB-KW"/>
</dbReference>
<proteinExistence type="predicted"/>
<keyword evidence="2" id="KW-0408">Iron</keyword>
<dbReference type="InterPro" id="IPR008333">
    <property type="entry name" value="Cbr1-like_FAD-bd_dom"/>
</dbReference>
<dbReference type="CDD" id="cd06219">
    <property type="entry name" value="DHOD_e_trans_like1"/>
    <property type="match status" value="1"/>
</dbReference>
<dbReference type="InterPro" id="IPR017927">
    <property type="entry name" value="FAD-bd_FR_type"/>
</dbReference>
<dbReference type="PANTHER" id="PTHR43513:SF3">
    <property type="entry name" value="DIHYDROOROTATE DEHYDROGENASE B (NAD(+)), ELECTRON TRANSFER SUBUNIT-RELATED"/>
    <property type="match status" value="1"/>
</dbReference>
<dbReference type="InterPro" id="IPR017938">
    <property type="entry name" value="Riboflavin_synthase-like_b-brl"/>
</dbReference>